<dbReference type="InterPro" id="IPR003953">
    <property type="entry name" value="FAD-dep_OxRdtase_2_FAD-bd"/>
</dbReference>
<dbReference type="Gene3D" id="3.50.50.60">
    <property type="entry name" value="FAD/NAD(P)-binding domain"/>
    <property type="match status" value="1"/>
</dbReference>
<name>A0A9P4YAZ2_CRYP1</name>
<keyword evidence="9" id="KW-1185">Reference proteome</keyword>
<dbReference type="PANTHER" id="PTHR13789:SF187">
    <property type="entry name" value="MONOOXYGENASE"/>
    <property type="match status" value="1"/>
</dbReference>
<protein>
    <submittedName>
        <fullName evidence="8">FAD/NAD(P)-binding domain-containing protein</fullName>
    </submittedName>
</protein>
<keyword evidence="3" id="KW-0274">FAD</keyword>
<evidence type="ECO:0000256" key="1">
    <source>
        <dbReference type="ARBA" id="ARBA00007992"/>
    </source>
</evidence>
<organism evidence="8 9">
    <name type="scientific">Cryphonectria parasitica (strain ATCC 38755 / EP155)</name>
    <dbReference type="NCBI Taxonomy" id="660469"/>
    <lineage>
        <taxon>Eukaryota</taxon>
        <taxon>Fungi</taxon>
        <taxon>Dikarya</taxon>
        <taxon>Ascomycota</taxon>
        <taxon>Pezizomycotina</taxon>
        <taxon>Sordariomycetes</taxon>
        <taxon>Sordariomycetidae</taxon>
        <taxon>Diaporthales</taxon>
        <taxon>Cryphonectriaceae</taxon>
        <taxon>Cryphonectria-Endothia species complex</taxon>
        <taxon>Cryphonectria</taxon>
    </lineage>
</organism>
<comment type="similarity">
    <text evidence="1">Belongs to the paxM FAD-dependent monooxygenase family.</text>
</comment>
<keyword evidence="4" id="KW-0560">Oxidoreductase</keyword>
<keyword evidence="2" id="KW-0285">Flavoprotein</keyword>
<evidence type="ECO:0000256" key="4">
    <source>
        <dbReference type="ARBA" id="ARBA00023002"/>
    </source>
</evidence>
<dbReference type="SUPFAM" id="SSF51905">
    <property type="entry name" value="FAD/NAD(P)-binding domain"/>
    <property type="match status" value="1"/>
</dbReference>
<dbReference type="InterPro" id="IPR050493">
    <property type="entry name" value="FAD-dep_Monooxygenase_BioMet"/>
</dbReference>
<feature type="domain" description="FAD-dependent oxidoreductase 2 FAD-binding" evidence="6">
    <location>
        <begin position="10"/>
        <end position="37"/>
    </location>
</feature>
<evidence type="ECO:0000313" key="9">
    <source>
        <dbReference type="Proteomes" id="UP000803844"/>
    </source>
</evidence>
<proteinExistence type="inferred from homology"/>
<gene>
    <name evidence="8" type="ORF">M406DRAFT_320149</name>
</gene>
<dbReference type="GO" id="GO:0004497">
    <property type="term" value="F:monooxygenase activity"/>
    <property type="evidence" value="ECO:0007669"/>
    <property type="project" value="UniProtKB-KW"/>
</dbReference>
<dbReference type="GO" id="GO:0071949">
    <property type="term" value="F:FAD binding"/>
    <property type="evidence" value="ECO:0007669"/>
    <property type="project" value="InterPro"/>
</dbReference>
<dbReference type="PRINTS" id="PR00420">
    <property type="entry name" value="RNGMNOXGNASE"/>
</dbReference>
<evidence type="ECO:0000259" key="7">
    <source>
        <dbReference type="Pfam" id="PF01494"/>
    </source>
</evidence>
<dbReference type="SUPFAM" id="SSF54373">
    <property type="entry name" value="FAD-linked reductases, C-terminal domain"/>
    <property type="match status" value="1"/>
</dbReference>
<sequence length="436" mass="48659">MAASDTGIKVIVVGAGFGGLSAAIECHRQGHKVEIYESFPEHKILGDMITLGANAGRIIYRWDNGQTVRQLARLSINVRDYGFRIHKYDTGEIVFIQKHSPMGKEKAPADKGAPAQPKLPPIGGHRGELHAVIFRYARDQLGIPIHLGQNITEYVEDGDQAGIVLKTGEKIFADVVIGADGVRSKARDKVLGSADKPVSSGYAIWRAWFPTTDLATDPRTEEFCKEDTFNGWFGPDVHFLFCTIKGGKECCWFLTHKDDYEIQDQQSWSSPGNLEDVYKVLEGWDPLLKAIVEKTPAGHLNDWKLANWPPLATWIGTQGRTALLGDSAHPFLPTSAQGAAQAMEDAVTLAFCLKQAGKENVPAALRTYQDIRYERVKKLQKMGETNKDIWHKVDWGKVKENPGSIAFPREDWIYEFDAEKHAQEVFDDVFKQHTSN</sequence>
<evidence type="ECO:0000256" key="2">
    <source>
        <dbReference type="ARBA" id="ARBA00022630"/>
    </source>
</evidence>
<keyword evidence="5" id="KW-0503">Monooxygenase</keyword>
<evidence type="ECO:0000259" key="6">
    <source>
        <dbReference type="Pfam" id="PF00890"/>
    </source>
</evidence>
<dbReference type="RefSeq" id="XP_040780984.1">
    <property type="nucleotide sequence ID" value="XM_040919353.1"/>
</dbReference>
<dbReference type="Pfam" id="PF01494">
    <property type="entry name" value="FAD_binding_3"/>
    <property type="match status" value="1"/>
</dbReference>
<evidence type="ECO:0000256" key="3">
    <source>
        <dbReference type="ARBA" id="ARBA00022827"/>
    </source>
</evidence>
<accession>A0A9P4YAZ2</accession>
<dbReference type="InterPro" id="IPR002938">
    <property type="entry name" value="FAD-bd"/>
</dbReference>
<dbReference type="AlphaFoldDB" id="A0A9P4YAZ2"/>
<evidence type="ECO:0000313" key="8">
    <source>
        <dbReference type="EMBL" id="KAF3770023.1"/>
    </source>
</evidence>
<dbReference type="GeneID" id="63836482"/>
<comment type="caution">
    <text evidence="8">The sequence shown here is derived from an EMBL/GenBank/DDBJ whole genome shotgun (WGS) entry which is preliminary data.</text>
</comment>
<evidence type="ECO:0000256" key="5">
    <source>
        <dbReference type="ARBA" id="ARBA00023033"/>
    </source>
</evidence>
<dbReference type="OrthoDB" id="9993796at2759"/>
<reference evidence="8" key="1">
    <citation type="journal article" date="2020" name="Phytopathology">
        <title>Genome sequence of the chestnut blight fungus Cryphonectria parasitica EP155: A fundamental resource for an archetypical invasive plant pathogen.</title>
        <authorList>
            <person name="Crouch J.A."/>
            <person name="Dawe A."/>
            <person name="Aerts A."/>
            <person name="Barry K."/>
            <person name="Churchill A.C.L."/>
            <person name="Grimwood J."/>
            <person name="Hillman B."/>
            <person name="Milgroom M.G."/>
            <person name="Pangilinan J."/>
            <person name="Smith M."/>
            <person name="Salamov A."/>
            <person name="Schmutz J."/>
            <person name="Yadav J."/>
            <person name="Grigoriev I.V."/>
            <person name="Nuss D."/>
        </authorList>
    </citation>
    <scope>NUCLEOTIDE SEQUENCE</scope>
    <source>
        <strain evidence="8">EP155</strain>
    </source>
</reference>
<dbReference type="EMBL" id="MU032344">
    <property type="protein sequence ID" value="KAF3770023.1"/>
    <property type="molecule type" value="Genomic_DNA"/>
</dbReference>
<feature type="domain" description="FAD-binding" evidence="7">
    <location>
        <begin position="137"/>
        <end position="379"/>
    </location>
</feature>
<dbReference type="PANTHER" id="PTHR13789">
    <property type="entry name" value="MONOOXYGENASE"/>
    <property type="match status" value="1"/>
</dbReference>
<dbReference type="Proteomes" id="UP000803844">
    <property type="component" value="Unassembled WGS sequence"/>
</dbReference>
<dbReference type="InterPro" id="IPR036188">
    <property type="entry name" value="FAD/NAD-bd_sf"/>
</dbReference>
<dbReference type="Pfam" id="PF00890">
    <property type="entry name" value="FAD_binding_2"/>
    <property type="match status" value="1"/>
</dbReference>